<dbReference type="InterPro" id="IPR011042">
    <property type="entry name" value="6-blade_b-propeller_TolB-like"/>
</dbReference>
<dbReference type="GO" id="GO:0046872">
    <property type="term" value="F:metal ion binding"/>
    <property type="evidence" value="ECO:0007669"/>
    <property type="project" value="UniProtKB-KW"/>
</dbReference>
<dbReference type="PANTHER" id="PTHR33546">
    <property type="entry name" value="LARGE, MULTIFUNCTIONAL SECRETED PROTEIN-RELATED"/>
    <property type="match status" value="1"/>
</dbReference>
<dbReference type="InterPro" id="IPR009056">
    <property type="entry name" value="Cyt_c-like_dom"/>
</dbReference>
<dbReference type="Gene3D" id="2.120.10.30">
    <property type="entry name" value="TolB, C-terminal domain"/>
    <property type="match status" value="1"/>
</dbReference>
<dbReference type="Proteomes" id="UP000306402">
    <property type="component" value="Unassembled WGS sequence"/>
</dbReference>
<dbReference type="InterPro" id="IPR016024">
    <property type="entry name" value="ARM-type_fold"/>
</dbReference>
<evidence type="ECO:0000256" key="1">
    <source>
        <dbReference type="ARBA" id="ARBA00022617"/>
    </source>
</evidence>
<dbReference type="SUPFAM" id="SSF46626">
    <property type="entry name" value="Cytochrome c"/>
    <property type="match status" value="1"/>
</dbReference>
<keyword evidence="3 4" id="KW-0408">Iron</keyword>
<protein>
    <submittedName>
        <fullName evidence="6">C-type cytochrome</fullName>
    </submittedName>
</protein>
<evidence type="ECO:0000313" key="7">
    <source>
        <dbReference type="Proteomes" id="UP000306402"/>
    </source>
</evidence>
<keyword evidence="7" id="KW-1185">Reference proteome</keyword>
<dbReference type="Gene3D" id="1.10.760.10">
    <property type="entry name" value="Cytochrome c-like domain"/>
    <property type="match status" value="1"/>
</dbReference>
<evidence type="ECO:0000256" key="4">
    <source>
        <dbReference type="PROSITE-ProRule" id="PRU00433"/>
    </source>
</evidence>
<feature type="domain" description="Cytochrome c" evidence="5">
    <location>
        <begin position="919"/>
        <end position="1052"/>
    </location>
</feature>
<keyword evidence="1 4" id="KW-0349">Heme</keyword>
<keyword evidence="2 4" id="KW-0479">Metal-binding</keyword>
<dbReference type="PANTHER" id="PTHR33546:SF1">
    <property type="entry name" value="LARGE, MULTIFUNCTIONAL SECRETED PROTEIN"/>
    <property type="match status" value="1"/>
</dbReference>
<evidence type="ECO:0000256" key="3">
    <source>
        <dbReference type="ARBA" id="ARBA00023004"/>
    </source>
</evidence>
<dbReference type="InterPro" id="IPR036909">
    <property type="entry name" value="Cyt_c-like_dom_sf"/>
</dbReference>
<dbReference type="Pfam" id="PF00034">
    <property type="entry name" value="Cytochrom_C"/>
    <property type="match status" value="1"/>
</dbReference>
<reference evidence="6 7" key="1">
    <citation type="submission" date="2019-05" db="EMBL/GenBank/DDBJ databases">
        <authorList>
            <person name="Qu J.-H."/>
        </authorList>
    </citation>
    <scope>NUCLEOTIDE SEQUENCE [LARGE SCALE GENOMIC DNA]</scope>
    <source>
        <strain evidence="6 7">T17</strain>
    </source>
</reference>
<proteinExistence type="predicted"/>
<dbReference type="InterPro" id="IPR011041">
    <property type="entry name" value="Quinoprot_gluc/sorb_DH_b-prop"/>
</dbReference>
<dbReference type="InterPro" id="IPR055557">
    <property type="entry name" value="DUF7133"/>
</dbReference>
<dbReference type="InterPro" id="IPR013427">
    <property type="entry name" value="Haem-bd_dom_put"/>
</dbReference>
<accession>A0A5R9L4W6</accession>
<evidence type="ECO:0000259" key="5">
    <source>
        <dbReference type="PROSITE" id="PS51007"/>
    </source>
</evidence>
<dbReference type="AlphaFoldDB" id="A0A5R9L4W6"/>
<dbReference type="EMBL" id="VCEJ01000002">
    <property type="protein sequence ID" value="TLV03325.1"/>
    <property type="molecule type" value="Genomic_DNA"/>
</dbReference>
<dbReference type="GO" id="GO:0020037">
    <property type="term" value="F:heme binding"/>
    <property type="evidence" value="ECO:0007669"/>
    <property type="project" value="InterPro"/>
</dbReference>
<dbReference type="SUPFAM" id="SSF48371">
    <property type="entry name" value="ARM repeat"/>
    <property type="match status" value="1"/>
</dbReference>
<organism evidence="6 7">
    <name type="scientific">Dyadobacter luticola</name>
    <dbReference type="NCBI Taxonomy" id="1979387"/>
    <lineage>
        <taxon>Bacteria</taxon>
        <taxon>Pseudomonadati</taxon>
        <taxon>Bacteroidota</taxon>
        <taxon>Cytophagia</taxon>
        <taxon>Cytophagales</taxon>
        <taxon>Spirosomataceae</taxon>
        <taxon>Dyadobacter</taxon>
    </lineage>
</organism>
<dbReference type="Pfam" id="PF23500">
    <property type="entry name" value="DUF7133"/>
    <property type="match status" value="1"/>
</dbReference>
<comment type="caution">
    <text evidence="6">The sequence shown here is derived from an EMBL/GenBank/DDBJ whole genome shotgun (WGS) entry which is preliminary data.</text>
</comment>
<dbReference type="Pfam" id="PF13646">
    <property type="entry name" value="HEAT_2"/>
    <property type="match status" value="1"/>
</dbReference>
<dbReference type="Gene3D" id="1.25.10.10">
    <property type="entry name" value="Leucine-rich Repeat Variant"/>
    <property type="match status" value="1"/>
</dbReference>
<dbReference type="NCBIfam" id="TIGR02603">
    <property type="entry name" value="CxxCH_TIGR02603"/>
    <property type="match status" value="1"/>
</dbReference>
<evidence type="ECO:0000256" key="2">
    <source>
        <dbReference type="ARBA" id="ARBA00022723"/>
    </source>
</evidence>
<dbReference type="InterPro" id="IPR011989">
    <property type="entry name" value="ARM-like"/>
</dbReference>
<gene>
    <name evidence="6" type="ORF">FEN17_06855</name>
</gene>
<dbReference type="GO" id="GO:0009055">
    <property type="term" value="F:electron transfer activity"/>
    <property type="evidence" value="ECO:0007669"/>
    <property type="project" value="InterPro"/>
</dbReference>
<dbReference type="PROSITE" id="PS51007">
    <property type="entry name" value="CYTC"/>
    <property type="match status" value="1"/>
</dbReference>
<sequence>MRAVVRRNFSRAFFAAALSFCLHLPSQTFGQKDLTQSGRTKIYTPEEELAGFKLPPGFVIELVASERDSIVNPVDLTFDDTGRLWTQTARMYPLDPVADIAWDDLLRLMDDPEAQKIHPNFKRIRDLYEGKTKGTDKIIVIYDMYGKAPVKTKIWADGLTLPMSILPYKNGAYVAQGSELFFLNDRDKDGIADERIRYLTGFGFTDTHTMAHTLLRGPGDWIHFSHGALNKGEVTSLKSGVKAKMDFSKIARFSLDGKKLEIVSAGLNNIWGFQLRGNGEWYGSEANDLGYVVVPLDPGSAFPGIGNEHLRPYQPFMPELNTFRVGGTGISGTAFADDASGTFPAEFRNVAFLANPITSTINAVRIEHHEDGTVTTTHLPDLLTSQDDWFRPVNMEFGPDGCLYIADWYNKIVSHNELPTTHPDRDKSHGRIWRIRHISQQPRVIPNLYEVPTAELPQHLTSPSIWEKRAAWHQIADRPTEETKSLIPKLVTLALDASQDAVTRIHALWSLESLKSDDTALISSLLKSPDADIRREAVRSLASFSPKPERVAADLKDLMEDKNPAVRAQVLRTLTEINVADQQVIDLLVKACKPELGGKIQMGGSYERLQERFLARRALEQYQQELQTYVNSPAASEVPAVNLLWAVQTLAAGQRDVAFLKVWPKANISVLDQSTFVDIAGMLKNKEVEQAVKPVIENPANAKRYVQFAVDNESRVHSPELAGLLAMPAKSLLKSHVQADKDLALDAIGKFRISGMQQEVAAQITDDASDHTMRLILRALENDLKKNQAVFAQLVKDEKQTFDIRAASLNSLSKADPAAGKAAFQKWAPKLDVAQKKELTSALSSSPQGAALAMEMHDKKLLPLAAFDISAAERMIEANTTDARRRALLKEIKNRDELNKNAFTGKLNKYMAIAAKNSGSPEAGKVLFQTCLACHQAGGQGPGIAPALDGSANRENEALLTAILDPDAAVESGYAVYRVTRKDGTSAEGYLVNKDDQGTTLAFMGGAKLFIDAKTIKNQGFLGRRSFMVKGLIDSYSDKQVADLLSYIKTLK</sequence>
<dbReference type="SUPFAM" id="SSF50952">
    <property type="entry name" value="Soluble quinoprotein glucose dehydrogenase"/>
    <property type="match status" value="1"/>
</dbReference>
<dbReference type="OrthoDB" id="9808161at2"/>
<dbReference type="RefSeq" id="WP_138364533.1">
    <property type="nucleotide sequence ID" value="NZ_VCEJ01000002.1"/>
</dbReference>
<name>A0A5R9L4W6_9BACT</name>
<evidence type="ECO:0000313" key="6">
    <source>
        <dbReference type="EMBL" id="TLV03325.1"/>
    </source>
</evidence>